<feature type="region of interest" description="Disordered" evidence="2">
    <location>
        <begin position="350"/>
        <end position="469"/>
    </location>
</feature>
<feature type="compositionally biased region" description="Acidic residues" evidence="2">
    <location>
        <begin position="423"/>
        <end position="433"/>
    </location>
</feature>
<organism evidence="4 5">
    <name type="scientific">Chara braunii</name>
    <name type="common">Braun's stonewort</name>
    <dbReference type="NCBI Taxonomy" id="69332"/>
    <lineage>
        <taxon>Eukaryota</taxon>
        <taxon>Viridiplantae</taxon>
        <taxon>Streptophyta</taxon>
        <taxon>Charophyceae</taxon>
        <taxon>Charales</taxon>
        <taxon>Characeae</taxon>
        <taxon>Chara</taxon>
    </lineage>
</organism>
<dbReference type="Gene3D" id="1.10.340.70">
    <property type="match status" value="1"/>
</dbReference>
<comment type="caution">
    <text evidence="4">The sequence shown here is derived from an EMBL/GenBank/DDBJ whole genome shotgun (WGS) entry which is preliminary data.</text>
</comment>
<keyword evidence="1" id="KW-0175">Coiled coil</keyword>
<dbReference type="InterPro" id="IPR052160">
    <property type="entry name" value="Gypsy_RT_Integrase-like"/>
</dbReference>
<dbReference type="EMBL" id="BFEA01000141">
    <property type="protein sequence ID" value="GBG71117.1"/>
    <property type="molecule type" value="Genomic_DNA"/>
</dbReference>
<feature type="compositionally biased region" description="Basic and acidic residues" evidence="2">
    <location>
        <begin position="1257"/>
        <end position="1281"/>
    </location>
</feature>
<dbReference type="Gramene" id="GBG71117">
    <property type="protein sequence ID" value="GBG71117"/>
    <property type="gene ID" value="CBR_g8415"/>
</dbReference>
<feature type="region of interest" description="Disordered" evidence="2">
    <location>
        <begin position="1734"/>
        <end position="1895"/>
    </location>
</feature>
<dbReference type="Proteomes" id="UP000265515">
    <property type="component" value="Unassembled WGS sequence"/>
</dbReference>
<dbReference type="Pfam" id="PF17921">
    <property type="entry name" value="Integrase_H2C2"/>
    <property type="match status" value="1"/>
</dbReference>
<evidence type="ECO:0000256" key="2">
    <source>
        <dbReference type="SAM" id="MobiDB-lite"/>
    </source>
</evidence>
<evidence type="ECO:0000256" key="1">
    <source>
        <dbReference type="SAM" id="Coils"/>
    </source>
</evidence>
<evidence type="ECO:0000313" key="5">
    <source>
        <dbReference type="Proteomes" id="UP000265515"/>
    </source>
</evidence>
<dbReference type="Gene3D" id="3.30.420.10">
    <property type="entry name" value="Ribonuclease H-like superfamily/Ribonuclease H"/>
    <property type="match status" value="1"/>
</dbReference>
<dbReference type="Gene3D" id="2.40.70.10">
    <property type="entry name" value="Acid Proteases"/>
    <property type="match status" value="1"/>
</dbReference>
<feature type="compositionally biased region" description="Basic and acidic residues" evidence="2">
    <location>
        <begin position="1766"/>
        <end position="1779"/>
    </location>
</feature>
<feature type="region of interest" description="Disordered" evidence="2">
    <location>
        <begin position="2000"/>
        <end position="2037"/>
    </location>
</feature>
<keyword evidence="5" id="KW-1185">Reference proteome</keyword>
<proteinExistence type="predicted"/>
<feature type="region of interest" description="Disordered" evidence="2">
    <location>
        <begin position="1233"/>
        <end position="1291"/>
    </location>
</feature>
<dbReference type="InterPro" id="IPR041588">
    <property type="entry name" value="Integrase_H2C2"/>
</dbReference>
<dbReference type="SUPFAM" id="SSF50630">
    <property type="entry name" value="Acid proteases"/>
    <property type="match status" value="1"/>
</dbReference>
<evidence type="ECO:0000259" key="3">
    <source>
        <dbReference type="Pfam" id="PF17921"/>
    </source>
</evidence>
<dbReference type="InterPro" id="IPR012337">
    <property type="entry name" value="RNaseH-like_sf"/>
</dbReference>
<feature type="compositionally biased region" description="Basic and acidic residues" evidence="2">
    <location>
        <begin position="1233"/>
        <end position="1248"/>
    </location>
</feature>
<feature type="domain" description="Integrase zinc-binding" evidence="3">
    <location>
        <begin position="969"/>
        <end position="1022"/>
    </location>
</feature>
<dbReference type="SUPFAM" id="SSF53098">
    <property type="entry name" value="Ribonuclease H-like"/>
    <property type="match status" value="1"/>
</dbReference>
<evidence type="ECO:0000313" key="4">
    <source>
        <dbReference type="EMBL" id="GBG71117.1"/>
    </source>
</evidence>
<dbReference type="Pfam" id="PF13975">
    <property type="entry name" value="gag-asp_proteas"/>
    <property type="match status" value="1"/>
</dbReference>
<feature type="compositionally biased region" description="Polar residues" evidence="2">
    <location>
        <begin position="385"/>
        <end position="402"/>
    </location>
</feature>
<protein>
    <recommendedName>
        <fullName evidence="3">Integrase zinc-binding domain-containing protein</fullName>
    </recommendedName>
</protein>
<feature type="coiled-coil region" evidence="1">
    <location>
        <begin position="1574"/>
        <end position="1619"/>
    </location>
</feature>
<feature type="compositionally biased region" description="Polar residues" evidence="2">
    <location>
        <begin position="1786"/>
        <end position="1816"/>
    </location>
</feature>
<name>A0A388KM47_CHABU</name>
<feature type="compositionally biased region" description="Basic and acidic residues" evidence="2">
    <location>
        <begin position="1742"/>
        <end position="1751"/>
    </location>
</feature>
<feature type="compositionally biased region" description="Basic and acidic residues" evidence="2">
    <location>
        <begin position="1819"/>
        <end position="1842"/>
    </location>
</feature>
<reference evidence="4 5" key="1">
    <citation type="journal article" date="2018" name="Cell">
        <title>The Chara Genome: Secondary Complexity and Implications for Plant Terrestrialization.</title>
        <authorList>
            <person name="Nishiyama T."/>
            <person name="Sakayama H."/>
            <person name="Vries J.D."/>
            <person name="Buschmann H."/>
            <person name="Saint-Marcoux D."/>
            <person name="Ullrich K.K."/>
            <person name="Haas F.B."/>
            <person name="Vanderstraeten L."/>
            <person name="Becker D."/>
            <person name="Lang D."/>
            <person name="Vosolsobe S."/>
            <person name="Rombauts S."/>
            <person name="Wilhelmsson P.K.I."/>
            <person name="Janitza P."/>
            <person name="Kern R."/>
            <person name="Heyl A."/>
            <person name="Rumpler F."/>
            <person name="Villalobos L.I.A.C."/>
            <person name="Clay J.M."/>
            <person name="Skokan R."/>
            <person name="Toyoda A."/>
            <person name="Suzuki Y."/>
            <person name="Kagoshima H."/>
            <person name="Schijlen E."/>
            <person name="Tajeshwar N."/>
            <person name="Catarino B."/>
            <person name="Hetherington A.J."/>
            <person name="Saltykova A."/>
            <person name="Bonnot C."/>
            <person name="Breuninger H."/>
            <person name="Symeonidi A."/>
            <person name="Radhakrishnan G.V."/>
            <person name="Van Nieuwerburgh F."/>
            <person name="Deforce D."/>
            <person name="Chang C."/>
            <person name="Karol K.G."/>
            <person name="Hedrich R."/>
            <person name="Ulvskov P."/>
            <person name="Glockner G."/>
            <person name="Delwiche C.F."/>
            <person name="Petrasek J."/>
            <person name="Van de Peer Y."/>
            <person name="Friml J."/>
            <person name="Beilby M."/>
            <person name="Dolan L."/>
            <person name="Kohara Y."/>
            <person name="Sugano S."/>
            <person name="Fujiyama A."/>
            <person name="Delaux P.-M."/>
            <person name="Quint M."/>
            <person name="TheiBen G."/>
            <person name="Hagemann M."/>
            <person name="Harholt J."/>
            <person name="Dunand C."/>
            <person name="Zachgo S."/>
            <person name="Langdale J."/>
            <person name="Maumus F."/>
            <person name="Straeten D.V.D."/>
            <person name="Gould S.B."/>
            <person name="Rensing S.A."/>
        </authorList>
    </citation>
    <scope>NUCLEOTIDE SEQUENCE [LARGE SCALE GENOMIC DNA]</scope>
    <source>
        <strain evidence="4 5">S276</strain>
    </source>
</reference>
<sequence length="2037" mass="227117">MPKGGSISDGAGRVLTLEDFIAALDRHEKTPSNVPKVETFHFNVDWLDLVEQAMVGLLDEVKFQRIMRYVLHGHHQEVQKVVDAANDSWARFRESMLRKYRLEAAKLTSHRGGSAKLTWATIDRGVEDGSLDQVEQHQMRLQRRKRKKRDATASGTPGVKRIVADVLAALGYDGQDAEAQEKVVVVVQGRGKEVGDEGAGQEDYGGEETGSQILTKAQRKQRNLLLGGQGSGKGQIPQAVAASPTAAVTVPISAGPASIGPPPACGHWVPYCQAAPWPSCSHCASCGGGQAHTGQMVPFSGPSTSAGPPSFSATQGQFAAQPPPSQQALQASVGWRVNLPKVFLYETAPGPAAGQQSSPGVAVAGSGPRSGMTFRSPTPHGRAPQATQTKSQSKAGPSQTPSQAPPRKRPEPERRKKVVEVQEKEEEEEDTEDERFRQEEDRQTEQRAQRREAQERAEPGLQEGLPRKRKYTVRLEEDFDVERMVDRLLEGHNDLMNLKDILASAPRLREELKGRLSRRLVPNVYLSIVLPREVGCTQAGTRMDWKCVACGLVDLVVKEKKCVAMMDTGAEMNIIRERDALMLGMEIDRADHSMLHGANCKAVFCGTALNVIIEIGKVRARTCFFVMPDVDYPILLGKSFMYKHDGTMILLMSDPACENYEVVTCRNTGPGSEWNRPNPGSFTYVESENERRRLWEEPEEEDGAEVLSLSLTDLMKKRHRAYAFNDDQRGRLDVDKIPMIWIHTVPHEPWNLRGARYPNPDEEKMVVGYLDGKMRTHAAGYSSGPYASPWFCFIKSNGTLRGYERKADLVLKPFQEEDLWGGKDTQWMMKLTLACTHSLVEEVRMIGEGPTQVEEHEQLMGGMYLLTNTLLQGDFDQRGSFSNEDNEILIPESQDAEFEEGEIKEAFRAKEYDGIYRELGLLLSCEMRDRDASAKAQKMRHLYVVRDGHLFIKRQVGNPKRIICGRNRQIDIIAALHDGIAGGHRGIGATCTKISKLYHWDGMLTMVIKYCQSCVPCQERSAQRSGEPLHPRLEREVGEVVHLDLLFMPVGENGCNYIFDARDNLTGFVDGRAIRTKTGPVLANCIEEYYLRYPFVKEFVMDQGSEFTCNEREHAAQRGWDVSERVRHLRGIGKFEEPIAQIREEALTWSEVEARMQRLRASPLGNDGLPIRLEEGNVEEFIPAYKQYMSDQGVPRDEWVQALLIWTRGAERPLARQIRGRARDWEDCRAQLREAFRRPGPKRPEPKVDRRRRSKRLRDLEARESVASRGDRKALAQREEEQAGPTRARESFPACGLRQVEFHPVMEGDLPGSSPRAPGRRESEVPAAPFRGLEAHLDASQWEASSTGVSPMDPSGEERIFPELEAEPLRLKGLGAEDVIVEIEARGPEEGWRIEPRLVIDSCLASHAAEHPDIEGPSLVGPSSGPACTELGEGSQVATGEVTEAGIGKEPDEAAQFKRAKVRARLAEIYERRDMMEAAGIASTPPVDPKTSEQRIDELWARYEGWREAARQRAQETGLATEGADEAIEIGELGFSAARKVIEWVDKEIKQTSITAFQRYSLLSDELALRKGEVEQLTAQLAEERLENKVWQARLEAKEAEWEAKLKEMAAAVERLAATKVIDWTEQNRYGIQGEGVQGLFGQEEEAEASRQEKLGKVFLDPAEAEARKEASKGSFEFKAPTELASQQEAPTSADTPIEALTQEPLPAPVEEGAAEESLLILLDVQEGTLTGAVEPPQLEAQGKEPSRLDELVAAMKLDMPPEEPQEQRTPEHEPEMGKLRAQLGSWATGTDSGGPTTDQRQQEATSQPTRVATPQTPRPRESEEAAMAEETREGRPLRLDTPEYQPEGEMQRGESSAQGTEGGAEGPWRLPQSHEASKEKEEAPPSLGAQRKKNKFQRKSKAMCFYFLDGVHRALECPKFLKDKAEGRVNEQDGKMYDRQGRVVERAPDGGRALLYRQNQEEMSELGLVCLYASRVNRGCGGQEGRGARTRFIARSLRRSRRGSSSDGRVNESWRDIVPGTFNSENSSAKEVELRT</sequence>
<dbReference type="InterPro" id="IPR021109">
    <property type="entry name" value="Peptidase_aspartic_dom_sf"/>
</dbReference>
<dbReference type="PANTHER" id="PTHR47266">
    <property type="entry name" value="ENDONUCLEASE-RELATED"/>
    <property type="match status" value="1"/>
</dbReference>
<feature type="region of interest" description="Disordered" evidence="2">
    <location>
        <begin position="297"/>
        <end position="329"/>
    </location>
</feature>
<dbReference type="CDD" id="cd00303">
    <property type="entry name" value="retropepsin_like"/>
    <property type="match status" value="1"/>
</dbReference>
<feature type="compositionally biased region" description="Polar residues" evidence="2">
    <location>
        <begin position="301"/>
        <end position="314"/>
    </location>
</feature>
<gene>
    <name evidence="4" type="ORF">CBR_g8415</name>
</gene>
<feature type="compositionally biased region" description="Basic and acidic residues" evidence="2">
    <location>
        <begin position="434"/>
        <end position="458"/>
    </location>
</feature>
<accession>A0A388KM47</accession>
<feature type="compositionally biased region" description="Basic and acidic residues" evidence="2">
    <location>
        <begin position="408"/>
        <end position="422"/>
    </location>
</feature>
<feature type="compositionally biased region" description="Low complexity" evidence="2">
    <location>
        <begin position="315"/>
        <end position="329"/>
    </location>
</feature>
<feature type="region of interest" description="Disordered" evidence="2">
    <location>
        <begin position="1305"/>
        <end position="1324"/>
    </location>
</feature>
<dbReference type="InterPro" id="IPR036397">
    <property type="entry name" value="RNaseH_sf"/>
</dbReference>
<dbReference type="GO" id="GO:0003676">
    <property type="term" value="F:nucleic acid binding"/>
    <property type="evidence" value="ECO:0007669"/>
    <property type="project" value="InterPro"/>
</dbReference>